<evidence type="ECO:0000256" key="9">
    <source>
        <dbReference type="PROSITE-ProRule" id="PRU01356"/>
    </source>
</evidence>
<keyword evidence="4" id="KW-0964">Secreted</keyword>
<comment type="subcellular location">
    <subcellularLocation>
        <location evidence="1">Membrane</location>
        <topology evidence="1">Lipid-anchor</topology>
        <topology evidence="1">GPI-anchor</topology>
    </subcellularLocation>
    <subcellularLocation>
        <location evidence="2">Secreted</location>
    </subcellularLocation>
</comment>
<evidence type="ECO:0000259" key="11">
    <source>
        <dbReference type="PROSITE" id="PS52012"/>
    </source>
</evidence>
<evidence type="ECO:0000256" key="6">
    <source>
        <dbReference type="ARBA" id="ARBA00022729"/>
    </source>
</evidence>
<dbReference type="VEuPathDB" id="FungiDB:MAN_10870"/>
<proteinExistence type="inferred from homology"/>
<gene>
    <name evidence="12" type="ORF">MAN_10870</name>
</gene>
<evidence type="ECO:0000256" key="8">
    <source>
        <dbReference type="ARBA" id="ARBA00023288"/>
    </source>
</evidence>
<keyword evidence="8" id="KW-0449">Lipoprotein</keyword>
<dbReference type="EMBL" id="AZNF01000041">
    <property type="protein sequence ID" value="KID59166.1"/>
    <property type="molecule type" value="Genomic_DNA"/>
</dbReference>
<feature type="signal peptide" evidence="10">
    <location>
        <begin position="1"/>
        <end position="16"/>
    </location>
</feature>
<keyword evidence="7" id="KW-1015">Disulfide bond</keyword>
<keyword evidence="13" id="KW-1185">Reference proteome</keyword>
<dbReference type="AlphaFoldDB" id="A0A0B4EZW7"/>
<dbReference type="InterPro" id="IPR008427">
    <property type="entry name" value="Extracellular_membr_CFEM_dom"/>
</dbReference>
<dbReference type="GO" id="GO:0005576">
    <property type="term" value="C:extracellular region"/>
    <property type="evidence" value="ECO:0007669"/>
    <property type="project" value="UniProtKB-SubCell"/>
</dbReference>
<name>A0A0B4EZW7_METAF</name>
<keyword evidence="9" id="KW-0349">Heme</keyword>
<comment type="similarity">
    <text evidence="3">Belongs to the RBT5 family.</text>
</comment>
<dbReference type="Pfam" id="PF05730">
    <property type="entry name" value="CFEM"/>
    <property type="match status" value="1"/>
</dbReference>
<evidence type="ECO:0000256" key="2">
    <source>
        <dbReference type="ARBA" id="ARBA00004613"/>
    </source>
</evidence>
<keyword evidence="5" id="KW-0325">Glycoprotein</keyword>
<feature type="non-terminal residue" evidence="12">
    <location>
        <position position="1"/>
    </location>
</feature>
<organism evidence="12 13">
    <name type="scientific">Metarhizium anisopliae (strain ARSEF 549)</name>
    <dbReference type="NCBI Taxonomy" id="3151832"/>
    <lineage>
        <taxon>Eukaryota</taxon>
        <taxon>Fungi</taxon>
        <taxon>Dikarya</taxon>
        <taxon>Ascomycota</taxon>
        <taxon>Pezizomycotina</taxon>
        <taxon>Sordariomycetes</taxon>
        <taxon>Hypocreomycetidae</taxon>
        <taxon>Hypocreales</taxon>
        <taxon>Clavicipitaceae</taxon>
        <taxon>Metarhizium</taxon>
    </lineage>
</organism>
<keyword evidence="5" id="KW-0336">GPI-anchor</keyword>
<sequence length="136" mass="14038">MKSQLLLASSVPLATAFDFSGQPECAVHCLKHAIAMVNCTLDLQCVCPKSTQGTIRDEAMSCVFASCQASDVVKAQKAAAAACATFTPAVDGPKSHSATRADVVLPTTISGAAARVPRSAFVGAFFGVAVFREICV</sequence>
<dbReference type="HOGENOM" id="CLU_1875903_0_0_1"/>
<accession>A0A0B4EZW7</accession>
<comment type="caution">
    <text evidence="9">Lacks conserved residue(s) required for the propagation of feature annotation.</text>
</comment>
<feature type="chain" id="PRO_5002090155" evidence="10">
    <location>
        <begin position="17"/>
        <end position="136"/>
    </location>
</feature>
<evidence type="ECO:0000313" key="12">
    <source>
        <dbReference type="EMBL" id="KID59166.1"/>
    </source>
</evidence>
<protein>
    <submittedName>
        <fullName evidence="12">Extracellular membrane protein, CFEM domain protein</fullName>
    </submittedName>
</protein>
<keyword evidence="6 10" id="KW-0732">Signal</keyword>
<feature type="binding site" description="axial binding residue" evidence="9">
    <location>
        <position position="42"/>
    </location>
    <ligand>
        <name>heme</name>
        <dbReference type="ChEBI" id="CHEBI:30413"/>
    </ligand>
    <ligandPart>
        <name>Fe</name>
        <dbReference type="ChEBI" id="CHEBI:18248"/>
    </ligandPart>
</feature>
<keyword evidence="9" id="KW-0479">Metal-binding</keyword>
<evidence type="ECO:0000256" key="4">
    <source>
        <dbReference type="ARBA" id="ARBA00022525"/>
    </source>
</evidence>
<evidence type="ECO:0000256" key="5">
    <source>
        <dbReference type="ARBA" id="ARBA00022622"/>
    </source>
</evidence>
<dbReference type="Proteomes" id="UP000031186">
    <property type="component" value="Unassembled WGS sequence"/>
</dbReference>
<evidence type="ECO:0000256" key="1">
    <source>
        <dbReference type="ARBA" id="ARBA00004589"/>
    </source>
</evidence>
<keyword evidence="5" id="KW-0472">Membrane</keyword>
<keyword evidence="9" id="KW-0408">Iron</keyword>
<dbReference type="GO" id="GO:0046872">
    <property type="term" value="F:metal ion binding"/>
    <property type="evidence" value="ECO:0007669"/>
    <property type="project" value="UniProtKB-UniRule"/>
</dbReference>
<feature type="domain" description="CFEM" evidence="11">
    <location>
        <begin position="1"/>
        <end position="112"/>
    </location>
</feature>
<evidence type="ECO:0000313" key="13">
    <source>
        <dbReference type="Proteomes" id="UP000031186"/>
    </source>
</evidence>
<dbReference type="PROSITE" id="PS52012">
    <property type="entry name" value="CFEM"/>
    <property type="match status" value="1"/>
</dbReference>
<evidence type="ECO:0000256" key="10">
    <source>
        <dbReference type="SAM" id="SignalP"/>
    </source>
</evidence>
<reference evidence="12 13" key="1">
    <citation type="journal article" date="2014" name="Proc. Natl. Acad. Sci. U.S.A.">
        <title>Trajectory and genomic determinants of fungal-pathogen speciation and host adaptation.</title>
        <authorList>
            <person name="Hu X."/>
            <person name="Xiao G."/>
            <person name="Zheng P."/>
            <person name="Shang Y."/>
            <person name="Su Y."/>
            <person name="Zhang X."/>
            <person name="Liu X."/>
            <person name="Zhan S."/>
            <person name="St Leger R.J."/>
            <person name="Wang C."/>
        </authorList>
    </citation>
    <scope>NUCLEOTIDE SEQUENCE [LARGE SCALE GENOMIC DNA]</scope>
    <source>
        <strain evidence="12 13">ARSEF 549</strain>
    </source>
</reference>
<comment type="caution">
    <text evidence="12">The sequence shown here is derived from an EMBL/GenBank/DDBJ whole genome shotgun (WGS) entry which is preliminary data.</text>
</comment>
<evidence type="ECO:0000256" key="3">
    <source>
        <dbReference type="ARBA" id="ARBA00010031"/>
    </source>
</evidence>
<evidence type="ECO:0000256" key="7">
    <source>
        <dbReference type="ARBA" id="ARBA00023157"/>
    </source>
</evidence>
<dbReference type="GO" id="GO:0098552">
    <property type="term" value="C:side of membrane"/>
    <property type="evidence" value="ECO:0007669"/>
    <property type="project" value="UniProtKB-KW"/>
</dbReference>